<dbReference type="GO" id="GO:0051301">
    <property type="term" value="P:cell division"/>
    <property type="evidence" value="ECO:0007669"/>
    <property type="project" value="UniProtKB-KW"/>
</dbReference>
<dbReference type="InterPro" id="IPR011990">
    <property type="entry name" value="TPR-like_helical_dom_sf"/>
</dbReference>
<keyword evidence="4" id="KW-0833">Ubl conjugation pathway</keyword>
<evidence type="ECO:0000256" key="4">
    <source>
        <dbReference type="ARBA" id="ARBA00022786"/>
    </source>
</evidence>
<dbReference type="PROSITE" id="PS50005">
    <property type="entry name" value="TPR"/>
    <property type="match status" value="2"/>
</dbReference>
<dbReference type="AlphaFoldDB" id="A0A8K0X417"/>
<keyword evidence="5 7" id="KW-0802">TPR repeat</keyword>
<dbReference type="GO" id="GO:0031145">
    <property type="term" value="P:anaphase-promoting complex-dependent catabolic process"/>
    <property type="evidence" value="ECO:0007669"/>
    <property type="project" value="TreeGrafter"/>
</dbReference>
<evidence type="ECO:0000256" key="7">
    <source>
        <dbReference type="PROSITE-ProRule" id="PRU00339"/>
    </source>
</evidence>
<dbReference type="GO" id="GO:0016567">
    <property type="term" value="P:protein ubiquitination"/>
    <property type="evidence" value="ECO:0007669"/>
    <property type="project" value="TreeGrafter"/>
</dbReference>
<evidence type="ECO:0000313" key="9">
    <source>
        <dbReference type="EMBL" id="KAH7361963.1"/>
    </source>
</evidence>
<dbReference type="PANTHER" id="PTHR12558">
    <property type="entry name" value="CELL DIVISION CYCLE 16,23,27"/>
    <property type="match status" value="1"/>
</dbReference>
<proteinExistence type="predicted"/>
<dbReference type="GO" id="GO:0005680">
    <property type="term" value="C:anaphase-promoting complex"/>
    <property type="evidence" value="ECO:0007669"/>
    <property type="project" value="TreeGrafter"/>
</dbReference>
<evidence type="ECO:0000256" key="5">
    <source>
        <dbReference type="ARBA" id="ARBA00022803"/>
    </source>
</evidence>
<dbReference type="GO" id="GO:0045842">
    <property type="term" value="P:positive regulation of mitotic metaphase/anaphase transition"/>
    <property type="evidence" value="ECO:0007669"/>
    <property type="project" value="TreeGrafter"/>
</dbReference>
<feature type="repeat" description="TPR" evidence="7">
    <location>
        <begin position="469"/>
        <end position="502"/>
    </location>
</feature>
<keyword evidence="2" id="KW-0677">Repeat</keyword>
<evidence type="ECO:0000256" key="8">
    <source>
        <dbReference type="SAM" id="MobiDB-lite"/>
    </source>
</evidence>
<keyword evidence="1" id="KW-0132">Cell division</keyword>
<feature type="compositionally biased region" description="Basic and acidic residues" evidence="8">
    <location>
        <begin position="123"/>
        <end position="138"/>
    </location>
</feature>
<dbReference type="SMART" id="SM00028">
    <property type="entry name" value="TPR"/>
    <property type="match status" value="7"/>
</dbReference>
<keyword evidence="3" id="KW-0498">Mitosis</keyword>
<reference evidence="9" key="1">
    <citation type="journal article" date="2021" name="Nat. Commun.">
        <title>Genetic determinants of endophytism in the Arabidopsis root mycobiome.</title>
        <authorList>
            <person name="Mesny F."/>
            <person name="Miyauchi S."/>
            <person name="Thiergart T."/>
            <person name="Pickel B."/>
            <person name="Atanasova L."/>
            <person name="Karlsson M."/>
            <person name="Huettel B."/>
            <person name="Barry K.W."/>
            <person name="Haridas S."/>
            <person name="Chen C."/>
            <person name="Bauer D."/>
            <person name="Andreopoulos W."/>
            <person name="Pangilinan J."/>
            <person name="LaButti K."/>
            <person name="Riley R."/>
            <person name="Lipzen A."/>
            <person name="Clum A."/>
            <person name="Drula E."/>
            <person name="Henrissat B."/>
            <person name="Kohler A."/>
            <person name="Grigoriev I.V."/>
            <person name="Martin F.M."/>
            <person name="Hacquard S."/>
        </authorList>
    </citation>
    <scope>NUCLEOTIDE SEQUENCE</scope>
    <source>
        <strain evidence="9">MPI-CAGE-AT-0016</strain>
    </source>
</reference>
<dbReference type="Pfam" id="PF13424">
    <property type="entry name" value="TPR_12"/>
    <property type="match status" value="1"/>
</dbReference>
<dbReference type="GO" id="GO:0005737">
    <property type="term" value="C:cytoplasm"/>
    <property type="evidence" value="ECO:0007669"/>
    <property type="project" value="TreeGrafter"/>
</dbReference>
<feature type="compositionally biased region" description="Basic and acidic residues" evidence="8">
    <location>
        <begin position="575"/>
        <end position="590"/>
    </location>
</feature>
<feature type="repeat" description="TPR" evidence="7">
    <location>
        <begin position="503"/>
        <end position="536"/>
    </location>
</feature>
<feature type="region of interest" description="Disordered" evidence="8">
    <location>
        <begin position="104"/>
        <end position="138"/>
    </location>
</feature>
<evidence type="ECO:0000256" key="3">
    <source>
        <dbReference type="ARBA" id="ARBA00022776"/>
    </source>
</evidence>
<accession>A0A8K0X417</accession>
<dbReference type="Pfam" id="PF13181">
    <property type="entry name" value="TPR_8"/>
    <property type="match status" value="1"/>
</dbReference>
<evidence type="ECO:0000256" key="2">
    <source>
        <dbReference type="ARBA" id="ARBA00022737"/>
    </source>
</evidence>
<name>A0A8K0X417_9PEZI</name>
<dbReference type="SUPFAM" id="SSF48452">
    <property type="entry name" value="TPR-like"/>
    <property type="match status" value="2"/>
</dbReference>
<feature type="region of interest" description="Disordered" evidence="8">
    <location>
        <begin position="575"/>
        <end position="620"/>
    </location>
</feature>
<protein>
    <submittedName>
        <fullName evidence="9">Anaphase-promoting complex subunit cut9</fullName>
    </submittedName>
</protein>
<dbReference type="Gene3D" id="1.25.40.10">
    <property type="entry name" value="Tetratricopeptide repeat domain"/>
    <property type="match status" value="1"/>
</dbReference>
<dbReference type="PANTHER" id="PTHR12558:SF9">
    <property type="entry name" value="CELL DIVISION CYCLE PROTEIN 16 HOMOLOG"/>
    <property type="match status" value="1"/>
</dbReference>
<dbReference type="EMBL" id="JAGPXD010000003">
    <property type="protein sequence ID" value="KAH7361963.1"/>
    <property type="molecule type" value="Genomic_DNA"/>
</dbReference>
<dbReference type="InterPro" id="IPR019734">
    <property type="entry name" value="TPR_rpt"/>
</dbReference>
<evidence type="ECO:0000256" key="1">
    <source>
        <dbReference type="ARBA" id="ARBA00022618"/>
    </source>
</evidence>
<dbReference type="Pfam" id="PF12895">
    <property type="entry name" value="ANAPC3"/>
    <property type="match status" value="1"/>
</dbReference>
<evidence type="ECO:0000313" key="10">
    <source>
        <dbReference type="Proteomes" id="UP000813385"/>
    </source>
</evidence>
<gene>
    <name evidence="9" type="ORF">B0T11DRAFT_240655</name>
</gene>
<dbReference type="Proteomes" id="UP000813385">
    <property type="component" value="Unassembled WGS sequence"/>
</dbReference>
<keyword evidence="10" id="KW-1185">Reference proteome</keyword>
<sequence length="620" mass="69616">MEKFLRDWRQDALNKGQYDSAVFVGDKLLALTNDDKDAFWLAQVHFTTGNYTRAQTFLQKQDLISRNTSCRYLAGHCLIKQSRFDDALNVLGDRNPTHLINNASNKRKAQAAPGRHGVPVRAGTRERQPRDDAAEEEATNRKYEAAICYLRGICYAKQNAFDRAKECYKDAVRIDVQCFEAFQQLMSNSLLSPDEEWQFLDSLDFDSINVGGDPSASEEAAEFTKTLYTTRLSKYRDPAAFTAAYDSLSTHYRLADNPDLLLAKADLLYTQCRYQDALAITDAILRDDQYNFAIYPLHLACLSQLGRKNTLFLIAHDLADNHPEQPCAWLAVGIYYFAIDKIAEARRYFSKASMMDAHFGPAWIGFAHTFAAEGEHDQAISAYSTAARLFMGTHLPQVFLGMQNHALNNMTVAEEFLKTAYGLCKTDPLLLNEMGIVKYHQDKPEEAVRFFARALEIADEIDAEPGAWLAARTNLAHCFRRLRRFKEAMEEFNEVLRLGGKDAAILSAKGLIYLESGQPEKAIVPLHEALAINPQDGIATELLNKALEESACIDVVDDEELDAFENDLEMGKAAAKEKVVRPRRKGDSKGKGKAAGGRRRTTLADDDDKGESMMEMSDDD</sequence>
<dbReference type="OrthoDB" id="10006270at2759"/>
<keyword evidence="6" id="KW-0131">Cell cycle</keyword>
<evidence type="ECO:0000256" key="6">
    <source>
        <dbReference type="ARBA" id="ARBA00023306"/>
    </source>
</evidence>
<organism evidence="9 10">
    <name type="scientific">Plectosphaerella cucumerina</name>
    <dbReference type="NCBI Taxonomy" id="40658"/>
    <lineage>
        <taxon>Eukaryota</taxon>
        <taxon>Fungi</taxon>
        <taxon>Dikarya</taxon>
        <taxon>Ascomycota</taxon>
        <taxon>Pezizomycotina</taxon>
        <taxon>Sordariomycetes</taxon>
        <taxon>Hypocreomycetidae</taxon>
        <taxon>Glomerellales</taxon>
        <taxon>Plectosphaerellaceae</taxon>
        <taxon>Plectosphaerella</taxon>
    </lineage>
</organism>
<comment type="caution">
    <text evidence="9">The sequence shown here is derived from an EMBL/GenBank/DDBJ whole genome shotgun (WGS) entry which is preliminary data.</text>
</comment>